<dbReference type="GO" id="GO:0004622">
    <property type="term" value="F:phosphatidylcholine lysophospholipase activity"/>
    <property type="evidence" value="ECO:0007669"/>
    <property type="project" value="TreeGrafter"/>
</dbReference>
<dbReference type="InterPro" id="IPR036514">
    <property type="entry name" value="SGNH_hydro_sf"/>
</dbReference>
<evidence type="ECO:0000259" key="2">
    <source>
        <dbReference type="Pfam" id="PF13472"/>
    </source>
</evidence>
<dbReference type="SUPFAM" id="SSF52266">
    <property type="entry name" value="SGNH hydrolase"/>
    <property type="match status" value="1"/>
</dbReference>
<dbReference type="InterPro" id="IPR051532">
    <property type="entry name" value="Ester_Hydrolysis_Enzymes"/>
</dbReference>
<dbReference type="EMBL" id="CP093313">
    <property type="protein sequence ID" value="UWZ82775.1"/>
    <property type="molecule type" value="Genomic_DNA"/>
</dbReference>
<protein>
    <submittedName>
        <fullName evidence="3">Arylesterase</fullName>
    </submittedName>
</protein>
<keyword evidence="1" id="KW-0732">Signal</keyword>
<evidence type="ECO:0000313" key="3">
    <source>
        <dbReference type="EMBL" id="UWZ82775.1"/>
    </source>
</evidence>
<name>A0A9J7BJB7_9BACT</name>
<evidence type="ECO:0000313" key="4">
    <source>
        <dbReference type="Proteomes" id="UP001059380"/>
    </source>
</evidence>
<dbReference type="KEGG" id="orp:MOP44_19650"/>
<keyword evidence="4" id="KW-1185">Reference proteome</keyword>
<dbReference type="RefSeq" id="WP_260791993.1">
    <property type="nucleotide sequence ID" value="NZ_CP093313.1"/>
</dbReference>
<dbReference type="Proteomes" id="UP001059380">
    <property type="component" value="Chromosome"/>
</dbReference>
<organism evidence="3 4">
    <name type="scientific">Occallatibacter riparius</name>
    <dbReference type="NCBI Taxonomy" id="1002689"/>
    <lineage>
        <taxon>Bacteria</taxon>
        <taxon>Pseudomonadati</taxon>
        <taxon>Acidobacteriota</taxon>
        <taxon>Terriglobia</taxon>
        <taxon>Terriglobales</taxon>
        <taxon>Acidobacteriaceae</taxon>
        <taxon>Occallatibacter</taxon>
    </lineage>
</organism>
<dbReference type="InterPro" id="IPR013830">
    <property type="entry name" value="SGNH_hydro"/>
</dbReference>
<gene>
    <name evidence="3" type="ORF">MOP44_19650</name>
</gene>
<feature type="chain" id="PRO_5039938639" evidence="1">
    <location>
        <begin position="23"/>
        <end position="208"/>
    </location>
</feature>
<accession>A0A9J7BJB7</accession>
<feature type="signal peptide" evidence="1">
    <location>
        <begin position="1"/>
        <end position="22"/>
    </location>
</feature>
<dbReference type="PANTHER" id="PTHR30383:SF24">
    <property type="entry name" value="THIOESTERASE 1_PROTEASE 1_LYSOPHOSPHOLIPASE L1"/>
    <property type="match status" value="1"/>
</dbReference>
<feature type="domain" description="SGNH hydrolase-type esterase" evidence="2">
    <location>
        <begin position="30"/>
        <end position="190"/>
    </location>
</feature>
<proteinExistence type="predicted"/>
<dbReference type="AlphaFoldDB" id="A0A9J7BJB7"/>
<evidence type="ECO:0000256" key="1">
    <source>
        <dbReference type="SAM" id="SignalP"/>
    </source>
</evidence>
<reference evidence="3" key="1">
    <citation type="submission" date="2021-04" db="EMBL/GenBank/DDBJ databases">
        <title>Phylogenetic analysis of Acidobacteriaceae.</title>
        <authorList>
            <person name="Qiu L."/>
            <person name="Zhang Q."/>
        </authorList>
    </citation>
    <scope>NUCLEOTIDE SEQUENCE</scope>
    <source>
        <strain evidence="3">DSM 25168</strain>
    </source>
</reference>
<dbReference type="CDD" id="cd01822">
    <property type="entry name" value="Lysophospholipase_L1_like"/>
    <property type="match status" value="1"/>
</dbReference>
<sequence>MDVFRRVLVSFLVLIVAFPARAAERPVLVCFGDSITAGYGLQPNEAYPAALQRKLDAAGYHYKVVNEGTSGATTKDAVASVPAVLRLKPQVVIVEFGGNDGLRGLPLDVTRKNLDAVLTQLEAAHVKVLLAGITLPPNYGADYIRTFEGIFKELAAKHHTAFVPMLYKDVIKQQGTIQADGIHPTAKGSEILAGTLMPIVRVLLKRGK</sequence>
<dbReference type="Gene3D" id="3.40.50.1110">
    <property type="entry name" value="SGNH hydrolase"/>
    <property type="match status" value="1"/>
</dbReference>
<dbReference type="PANTHER" id="PTHR30383">
    <property type="entry name" value="THIOESTERASE 1/PROTEASE 1/LYSOPHOSPHOLIPASE L1"/>
    <property type="match status" value="1"/>
</dbReference>
<dbReference type="Pfam" id="PF13472">
    <property type="entry name" value="Lipase_GDSL_2"/>
    <property type="match status" value="1"/>
</dbReference>